<sequence length="143" mass="14325">MLRSLLPAAVGLDEFASDGEAGAAGAAGAGLVDAVEALEDALAVLGAIPGPVSLTRRRASSPARKEIEGDDAAGGGVAEGVVEEVEGDLFRAVGVALDGDLRPLAELRSDALDQRSAFLAHQSAHGGGGRRGSGRAVCRRRTA</sequence>
<evidence type="ECO:0000256" key="1">
    <source>
        <dbReference type="SAM" id="MobiDB-lite"/>
    </source>
</evidence>
<organism evidence="2">
    <name type="scientific">uncultured Thermomicrobiales bacterium</name>
    <dbReference type="NCBI Taxonomy" id="1645740"/>
    <lineage>
        <taxon>Bacteria</taxon>
        <taxon>Pseudomonadati</taxon>
        <taxon>Thermomicrobiota</taxon>
        <taxon>Thermomicrobia</taxon>
        <taxon>Thermomicrobiales</taxon>
        <taxon>environmental samples</taxon>
    </lineage>
</organism>
<proteinExistence type="predicted"/>
<dbReference type="AlphaFoldDB" id="A0A6J4UET5"/>
<evidence type="ECO:0000313" key="2">
    <source>
        <dbReference type="EMBL" id="CAA9548647.1"/>
    </source>
</evidence>
<accession>A0A6J4UET5</accession>
<feature type="region of interest" description="Disordered" evidence="1">
    <location>
        <begin position="56"/>
        <end position="75"/>
    </location>
</feature>
<name>A0A6J4UET5_9BACT</name>
<dbReference type="EMBL" id="CADCWL010000027">
    <property type="protein sequence ID" value="CAA9548647.1"/>
    <property type="molecule type" value="Genomic_DNA"/>
</dbReference>
<reference evidence="2" key="1">
    <citation type="submission" date="2020-02" db="EMBL/GenBank/DDBJ databases">
        <authorList>
            <person name="Meier V. D."/>
        </authorList>
    </citation>
    <scope>NUCLEOTIDE SEQUENCE</scope>
    <source>
        <strain evidence="2">AVDCRST_MAG19</strain>
    </source>
</reference>
<feature type="region of interest" description="Disordered" evidence="1">
    <location>
        <begin position="122"/>
        <end position="143"/>
    </location>
</feature>
<gene>
    <name evidence="2" type="ORF">AVDCRST_MAG19-596</name>
</gene>
<protein>
    <submittedName>
        <fullName evidence="2">Uncharacterized protein</fullName>
    </submittedName>
</protein>